<feature type="transmembrane region" description="Helical" evidence="6">
    <location>
        <begin position="511"/>
        <end position="535"/>
    </location>
</feature>
<comment type="caution">
    <text evidence="8">The sequence shown here is derived from an EMBL/GenBank/DDBJ whole genome shotgun (WGS) entry which is preliminary data.</text>
</comment>
<organism evidence="8 9">
    <name type="scientific">Chrysochromulina tobinii</name>
    <dbReference type="NCBI Taxonomy" id="1460289"/>
    <lineage>
        <taxon>Eukaryota</taxon>
        <taxon>Haptista</taxon>
        <taxon>Haptophyta</taxon>
        <taxon>Prymnesiophyceae</taxon>
        <taxon>Prymnesiales</taxon>
        <taxon>Chrysochromulinaceae</taxon>
        <taxon>Chrysochromulina</taxon>
    </lineage>
</organism>
<evidence type="ECO:0000256" key="6">
    <source>
        <dbReference type="SAM" id="Phobius"/>
    </source>
</evidence>
<evidence type="ECO:0000313" key="9">
    <source>
        <dbReference type="Proteomes" id="UP000037460"/>
    </source>
</evidence>
<feature type="transmembrane region" description="Helical" evidence="6">
    <location>
        <begin position="457"/>
        <end position="479"/>
    </location>
</feature>
<proteinExistence type="inferred from homology"/>
<gene>
    <name evidence="8" type="ORF">Ctob_011973</name>
</gene>
<protein>
    <submittedName>
        <fullName evidence="8">Enhanced disease susceptibility 5-like protein</fullName>
    </submittedName>
</protein>
<evidence type="ECO:0000256" key="3">
    <source>
        <dbReference type="ARBA" id="ARBA00022692"/>
    </source>
</evidence>
<accession>A0A0M0JAD7</accession>
<evidence type="ECO:0000256" key="4">
    <source>
        <dbReference type="ARBA" id="ARBA00022989"/>
    </source>
</evidence>
<feature type="transmembrane region" description="Helical" evidence="6">
    <location>
        <begin position="331"/>
        <end position="352"/>
    </location>
</feature>
<evidence type="ECO:0000256" key="7">
    <source>
        <dbReference type="SAM" id="SignalP"/>
    </source>
</evidence>
<feature type="chain" id="PRO_5005601676" evidence="7">
    <location>
        <begin position="18"/>
        <end position="554"/>
    </location>
</feature>
<dbReference type="OrthoDB" id="423427at2759"/>
<keyword evidence="5 6" id="KW-0472">Membrane</keyword>
<feature type="signal peptide" evidence="7">
    <location>
        <begin position="1"/>
        <end position="17"/>
    </location>
</feature>
<dbReference type="EMBL" id="JWZX01003183">
    <property type="protein sequence ID" value="KOO23521.1"/>
    <property type="molecule type" value="Genomic_DNA"/>
</dbReference>
<feature type="transmembrane region" description="Helical" evidence="6">
    <location>
        <begin position="158"/>
        <end position="182"/>
    </location>
</feature>
<dbReference type="GO" id="GO:0016020">
    <property type="term" value="C:membrane"/>
    <property type="evidence" value="ECO:0007669"/>
    <property type="project" value="UniProtKB-SubCell"/>
</dbReference>
<comment type="subcellular location">
    <subcellularLocation>
        <location evidence="1">Membrane</location>
        <topology evidence="1">Multi-pass membrane protein</topology>
    </subcellularLocation>
</comment>
<evidence type="ECO:0000256" key="1">
    <source>
        <dbReference type="ARBA" id="ARBA00004141"/>
    </source>
</evidence>
<dbReference type="Proteomes" id="UP000037460">
    <property type="component" value="Unassembled WGS sequence"/>
</dbReference>
<feature type="transmembrane region" description="Helical" evidence="6">
    <location>
        <begin position="418"/>
        <end position="437"/>
    </location>
</feature>
<keyword evidence="4 6" id="KW-1133">Transmembrane helix</keyword>
<dbReference type="PANTHER" id="PTHR42893:SF9">
    <property type="entry name" value="PROTEIN DETOXIFICATION 46, CHLOROPLASTIC"/>
    <property type="match status" value="1"/>
</dbReference>
<reference evidence="9" key="1">
    <citation type="journal article" date="2015" name="PLoS Genet.">
        <title>Genome Sequence and Transcriptome Analyses of Chrysochromulina tobin: Metabolic Tools for Enhanced Algal Fitness in the Prominent Order Prymnesiales (Haptophyceae).</title>
        <authorList>
            <person name="Hovde B.T."/>
            <person name="Deodato C.R."/>
            <person name="Hunsperger H.M."/>
            <person name="Ryken S.A."/>
            <person name="Yost W."/>
            <person name="Jha R.K."/>
            <person name="Patterson J."/>
            <person name="Monnat R.J. Jr."/>
            <person name="Barlow S.B."/>
            <person name="Starkenburg S.R."/>
            <person name="Cattolico R.A."/>
        </authorList>
    </citation>
    <scope>NUCLEOTIDE SEQUENCE</scope>
    <source>
        <strain evidence="9">CCMP291</strain>
    </source>
</reference>
<keyword evidence="9" id="KW-1185">Reference proteome</keyword>
<keyword evidence="3 6" id="KW-0812">Transmembrane</keyword>
<evidence type="ECO:0000256" key="5">
    <source>
        <dbReference type="ARBA" id="ARBA00023136"/>
    </source>
</evidence>
<comment type="similarity">
    <text evidence="2">Belongs to the multi antimicrobial extrusion (MATE) (TC 2.A.66.1) family.</text>
</comment>
<sequence length="554" mass="56724">MLYCGLFLLVSLQPTVCFRCTHAPRFLNVISRPRAIVSMAAERGTSAADEKRPAPKLPTPAELTKFYVPCLALWMSGPLLSLVDTSAIGLSAAAGQGATQLAALGPATTFCDGSSYLFAFLNVATTNLYASARAAELAGGGAAGGVAPSAVVQRAAKVASVCGLAALAIVCIFGRTLLALYVGHAAAANAALLGPATAYVTIRALSLPAALVGGVLQAALLGAQDSAAALVATSVATGVNVVGDLLLVTWLKLGLSGAAWATAAAQWAATLVLVRTANRQLLGSTGLQLLPSMRRVTRSAHSSAASASPVAEAAAEEAAVPKAALLGNRAFLKFAAPVLVLVLGKMAAFGFMTHAAASLGAVPLAAHQIALTLYFFFLPLFEVLSQTAQSFLPRYASPPAGSDEAEWRAASDGLAATLLRYATALAAVSAVAIGLIATSGTALITNDETLRAAVRPLAAPLAASVLLTGFVGASEGVLLARREIPFLASVYLATSVLLPPVLLAVKRRGGPVVLVWTAFGVYQGFRAALFTARIWGPRLLRKTKEEEEEKTKAS</sequence>
<evidence type="ECO:0000313" key="8">
    <source>
        <dbReference type="EMBL" id="KOO23521.1"/>
    </source>
</evidence>
<feature type="transmembrane region" description="Helical" evidence="6">
    <location>
        <begin position="486"/>
        <end position="505"/>
    </location>
</feature>
<feature type="transmembrane region" description="Helical" evidence="6">
    <location>
        <begin position="364"/>
        <end position="384"/>
    </location>
</feature>
<feature type="transmembrane region" description="Helical" evidence="6">
    <location>
        <begin position="202"/>
        <end position="221"/>
    </location>
</feature>
<dbReference type="AlphaFoldDB" id="A0A0M0JAD7"/>
<name>A0A0M0JAD7_9EUKA</name>
<keyword evidence="7" id="KW-0732">Signal</keyword>
<dbReference type="InterPro" id="IPR044644">
    <property type="entry name" value="DinF-like"/>
</dbReference>
<feature type="transmembrane region" description="Helical" evidence="6">
    <location>
        <begin position="228"/>
        <end position="251"/>
    </location>
</feature>
<evidence type="ECO:0000256" key="2">
    <source>
        <dbReference type="ARBA" id="ARBA00010199"/>
    </source>
</evidence>
<dbReference type="PANTHER" id="PTHR42893">
    <property type="entry name" value="PROTEIN DETOXIFICATION 44, CHLOROPLASTIC-RELATED"/>
    <property type="match status" value="1"/>
</dbReference>